<dbReference type="Proteomes" id="UP000675881">
    <property type="component" value="Chromosome 3"/>
</dbReference>
<keyword evidence="20" id="KW-1185">Reference proteome</keyword>
<dbReference type="GO" id="GO:0016607">
    <property type="term" value="C:nuclear speck"/>
    <property type="evidence" value="ECO:0007669"/>
    <property type="project" value="UniProtKB-SubCell"/>
</dbReference>
<evidence type="ECO:0000256" key="12">
    <source>
        <dbReference type="ARBA" id="ARBA00022845"/>
    </source>
</evidence>
<evidence type="ECO:0000256" key="7">
    <source>
        <dbReference type="ARBA" id="ARBA00022448"/>
    </source>
</evidence>
<feature type="compositionally biased region" description="Polar residues" evidence="18">
    <location>
        <begin position="289"/>
        <end position="301"/>
    </location>
</feature>
<dbReference type="Pfam" id="PF09405">
    <property type="entry name" value="Btz"/>
    <property type="match status" value="1"/>
</dbReference>
<keyword evidence="11" id="KW-0509">mRNA transport</keyword>
<evidence type="ECO:0000256" key="10">
    <source>
        <dbReference type="ARBA" id="ARBA00022728"/>
    </source>
</evidence>
<dbReference type="GO" id="GO:0000184">
    <property type="term" value="P:nuclear-transcribed mRNA catabolic process, nonsense-mediated decay"/>
    <property type="evidence" value="ECO:0007669"/>
    <property type="project" value="UniProtKB-KW"/>
</dbReference>
<feature type="compositionally biased region" description="Basic and acidic residues" evidence="18">
    <location>
        <begin position="51"/>
        <end position="62"/>
    </location>
</feature>
<keyword evidence="14" id="KW-0866">Nonsense-mediated mRNA decay</keyword>
<keyword evidence="15" id="KW-0508">mRNA splicing</keyword>
<organism evidence="19 20">
    <name type="scientific">Lepeophtheirus salmonis</name>
    <name type="common">Salmon louse</name>
    <name type="synonym">Caligus salmonis</name>
    <dbReference type="NCBI Taxonomy" id="72036"/>
    <lineage>
        <taxon>Eukaryota</taxon>
        <taxon>Metazoa</taxon>
        <taxon>Ecdysozoa</taxon>
        <taxon>Arthropoda</taxon>
        <taxon>Crustacea</taxon>
        <taxon>Multicrustacea</taxon>
        <taxon>Hexanauplia</taxon>
        <taxon>Copepoda</taxon>
        <taxon>Siphonostomatoida</taxon>
        <taxon>Caligidae</taxon>
        <taxon>Lepeophtheirus</taxon>
    </lineage>
</organism>
<dbReference type="GO" id="GO:0008380">
    <property type="term" value="P:RNA splicing"/>
    <property type="evidence" value="ECO:0007669"/>
    <property type="project" value="UniProtKB-KW"/>
</dbReference>
<dbReference type="GO" id="GO:0035145">
    <property type="term" value="C:exon-exon junction complex"/>
    <property type="evidence" value="ECO:0007669"/>
    <property type="project" value="InterPro"/>
</dbReference>
<evidence type="ECO:0000313" key="20">
    <source>
        <dbReference type="Proteomes" id="UP000675881"/>
    </source>
</evidence>
<keyword evidence="17" id="KW-0966">Cell projection</keyword>
<sequence>MSDQNKENRSRSASKESHISERSVSPHEKEEVEEEEEQPKEDEDENSDYASAHEEESPKGEECGEGEEGALEEAKEEGKTGGVDDDQDRRNPQYIPKRGVFYEHDDRIDSEEEEEEVLKKGVGSTLPGRRVPKSEASCRWGHDKFAEMDQSPKTKDELVSVYGYDIRNEDTAPRARRRRKYGRGPNKYTRKWENEDAYVKSSGRGGQSHKGSRGGSIIIKKTGKRIVPEEELPNNPESKEIPPPAQKKMKTSNPPSLIRRSSIEHLEKSLSRTHINNRQSLPPRRSYEKNNSNQLTTSHTSVEILPTKPKRYSTQRQRNNNGASSRKDDTTTSNSTYYKRGNTFQTNSSDYPTTSVAYSNSTPFASTTTGGSVFHPSRSSQGGGPPPTAQTVPPPYMNPNGLVNYGPPPPVQYTVPVTVPVTVPLTMSLVPPQPENYSGVPLVPGPTTANPPLLPPTAHHIGAPELMAAAALGGGVPTGNGAPPNTGYAEVRGGVTYFNPTVQAPILMRPVNKRPKAAIPIIDPSNLSVEKTLSSCETSDTTVESSDKNSVDIMASTSNESAKLVT</sequence>
<evidence type="ECO:0000256" key="17">
    <source>
        <dbReference type="ARBA" id="ARBA00023273"/>
    </source>
</evidence>
<evidence type="ECO:0000256" key="14">
    <source>
        <dbReference type="ARBA" id="ARBA00023161"/>
    </source>
</evidence>
<feature type="region of interest" description="Disordered" evidence="18">
    <location>
        <begin position="1"/>
        <end position="114"/>
    </location>
</feature>
<keyword evidence="7" id="KW-0813">Transport</keyword>
<evidence type="ECO:0000256" key="13">
    <source>
        <dbReference type="ARBA" id="ARBA00022884"/>
    </source>
</evidence>
<dbReference type="InterPro" id="IPR028544">
    <property type="entry name" value="CASC3"/>
</dbReference>
<comment type="subcellular location">
    <subcellularLocation>
        <location evidence="2">Cell projection</location>
        <location evidence="2">Dendrite</location>
    </subcellularLocation>
    <subcellularLocation>
        <location evidence="1">Cytoplasm</location>
        <location evidence="1">Stress granule</location>
    </subcellularLocation>
    <subcellularLocation>
        <location evidence="4">Cytoplasm</location>
        <location evidence="4">Perinuclear region</location>
    </subcellularLocation>
    <subcellularLocation>
        <location evidence="3">Nucleus speckle</location>
    </subcellularLocation>
</comment>
<evidence type="ECO:0000256" key="11">
    <source>
        <dbReference type="ARBA" id="ARBA00022816"/>
    </source>
</evidence>
<name>A0A7R8CQF5_LEPSM</name>
<protein>
    <recommendedName>
        <fullName evidence="6">Protein CASC3</fullName>
    </recommendedName>
</protein>
<evidence type="ECO:0000256" key="1">
    <source>
        <dbReference type="ARBA" id="ARBA00004210"/>
    </source>
</evidence>
<feature type="compositionally biased region" description="Polar residues" evidence="18">
    <location>
        <begin position="555"/>
        <end position="566"/>
    </location>
</feature>
<evidence type="ECO:0000256" key="8">
    <source>
        <dbReference type="ARBA" id="ARBA00022490"/>
    </source>
</evidence>
<feature type="compositionally biased region" description="Pro residues" evidence="18">
    <location>
        <begin position="384"/>
        <end position="397"/>
    </location>
</feature>
<evidence type="ECO:0000256" key="6">
    <source>
        <dbReference type="ARBA" id="ARBA00019964"/>
    </source>
</evidence>
<evidence type="ECO:0000256" key="2">
    <source>
        <dbReference type="ARBA" id="ARBA00004279"/>
    </source>
</evidence>
<dbReference type="GO" id="GO:0003729">
    <property type="term" value="F:mRNA binding"/>
    <property type="evidence" value="ECO:0007669"/>
    <property type="project" value="InterPro"/>
</dbReference>
<dbReference type="OrthoDB" id="657902at2759"/>
<dbReference type="GO" id="GO:0006397">
    <property type="term" value="P:mRNA processing"/>
    <property type="evidence" value="ECO:0007669"/>
    <property type="project" value="UniProtKB-KW"/>
</dbReference>
<dbReference type="SMART" id="SM01044">
    <property type="entry name" value="Btz"/>
    <property type="match status" value="1"/>
</dbReference>
<evidence type="ECO:0000256" key="5">
    <source>
        <dbReference type="ARBA" id="ARBA00009548"/>
    </source>
</evidence>
<feature type="compositionally biased region" description="Basic and acidic residues" evidence="18">
    <location>
        <begin position="1"/>
        <end position="30"/>
    </location>
</feature>
<dbReference type="EMBL" id="HG994582">
    <property type="protein sequence ID" value="CAF2895165.1"/>
    <property type="molecule type" value="Genomic_DNA"/>
</dbReference>
<keyword evidence="8" id="KW-0963">Cytoplasm</keyword>
<dbReference type="InterPro" id="IPR018545">
    <property type="entry name" value="Btz_dom"/>
</dbReference>
<dbReference type="GO" id="GO:0048471">
    <property type="term" value="C:perinuclear region of cytoplasm"/>
    <property type="evidence" value="ECO:0007669"/>
    <property type="project" value="UniProtKB-SubCell"/>
</dbReference>
<feature type="region of interest" description="Disordered" evidence="18">
    <location>
        <begin position="538"/>
        <end position="566"/>
    </location>
</feature>
<proteinExistence type="inferred from homology"/>
<evidence type="ECO:0000256" key="3">
    <source>
        <dbReference type="ARBA" id="ARBA00004324"/>
    </source>
</evidence>
<feature type="compositionally biased region" description="Acidic residues" evidence="18">
    <location>
        <begin position="31"/>
        <end position="47"/>
    </location>
</feature>
<feature type="region of interest" description="Disordered" evidence="18">
    <location>
        <begin position="168"/>
        <end position="354"/>
    </location>
</feature>
<dbReference type="GO" id="GO:0006417">
    <property type="term" value="P:regulation of translation"/>
    <property type="evidence" value="ECO:0007669"/>
    <property type="project" value="UniProtKB-KW"/>
</dbReference>
<feature type="compositionally biased region" description="Basic and acidic residues" evidence="18">
    <location>
        <begin position="261"/>
        <end position="270"/>
    </location>
</feature>
<evidence type="ECO:0000256" key="16">
    <source>
        <dbReference type="ARBA" id="ARBA00023242"/>
    </source>
</evidence>
<keyword evidence="9" id="KW-0507">mRNA processing</keyword>
<evidence type="ECO:0000256" key="9">
    <source>
        <dbReference type="ARBA" id="ARBA00022664"/>
    </source>
</evidence>
<dbReference type="GO" id="GO:0051028">
    <property type="term" value="P:mRNA transport"/>
    <property type="evidence" value="ECO:0007669"/>
    <property type="project" value="UniProtKB-KW"/>
</dbReference>
<dbReference type="AlphaFoldDB" id="A0A7R8CQF5"/>
<evidence type="ECO:0000313" key="19">
    <source>
        <dbReference type="EMBL" id="CAF2895165.1"/>
    </source>
</evidence>
<keyword evidence="16" id="KW-0539">Nucleus</keyword>
<accession>A0A7R8CQF5</accession>
<keyword evidence="12" id="KW-0810">Translation regulation</keyword>
<feature type="compositionally biased region" description="Polar residues" evidence="18">
    <location>
        <begin position="314"/>
        <end position="324"/>
    </location>
</feature>
<dbReference type="PANTHER" id="PTHR13434">
    <property type="entry name" value="PROTEIN CASC3"/>
    <property type="match status" value="1"/>
</dbReference>
<comment type="similarity">
    <text evidence="5">Belongs to the CASC3 family.</text>
</comment>
<keyword evidence="10" id="KW-0747">Spliceosome</keyword>
<evidence type="ECO:0000256" key="4">
    <source>
        <dbReference type="ARBA" id="ARBA00004556"/>
    </source>
</evidence>
<dbReference type="PANTHER" id="PTHR13434:SF0">
    <property type="entry name" value="PROTEIN CASC3"/>
    <property type="match status" value="1"/>
</dbReference>
<reference evidence="19" key="1">
    <citation type="submission" date="2021-02" db="EMBL/GenBank/DDBJ databases">
        <authorList>
            <person name="Bekaert M."/>
        </authorList>
    </citation>
    <scope>NUCLEOTIDE SEQUENCE</scope>
    <source>
        <strain evidence="19">IoA-00</strain>
    </source>
</reference>
<dbReference type="GO" id="GO:0030425">
    <property type="term" value="C:dendrite"/>
    <property type="evidence" value="ECO:0007669"/>
    <property type="project" value="UniProtKB-SubCell"/>
</dbReference>
<feature type="compositionally biased region" description="Polar residues" evidence="18">
    <location>
        <begin position="331"/>
        <end position="354"/>
    </location>
</feature>
<evidence type="ECO:0000256" key="18">
    <source>
        <dbReference type="SAM" id="MobiDB-lite"/>
    </source>
</evidence>
<dbReference type="GO" id="GO:0010494">
    <property type="term" value="C:cytoplasmic stress granule"/>
    <property type="evidence" value="ECO:0007669"/>
    <property type="project" value="UniProtKB-SubCell"/>
</dbReference>
<feature type="region of interest" description="Disordered" evidence="18">
    <location>
        <begin position="366"/>
        <end position="403"/>
    </location>
</feature>
<evidence type="ECO:0000256" key="15">
    <source>
        <dbReference type="ARBA" id="ARBA00023187"/>
    </source>
</evidence>
<gene>
    <name evidence="19" type="ORF">LSAA_7004</name>
</gene>
<keyword evidence="13" id="KW-0694">RNA-binding</keyword>
<dbReference type="GO" id="GO:0005681">
    <property type="term" value="C:spliceosomal complex"/>
    <property type="evidence" value="ECO:0007669"/>
    <property type="project" value="UniProtKB-KW"/>
</dbReference>